<evidence type="ECO:0000313" key="1">
    <source>
        <dbReference type="EMBL" id="GAG85216.1"/>
    </source>
</evidence>
<reference evidence="1" key="1">
    <citation type="journal article" date="2014" name="Front. Microbiol.">
        <title>High frequency of phylogenetically diverse reductive dehalogenase-homologous genes in deep subseafloor sedimentary metagenomes.</title>
        <authorList>
            <person name="Kawai M."/>
            <person name="Futagami T."/>
            <person name="Toyoda A."/>
            <person name="Takaki Y."/>
            <person name="Nishi S."/>
            <person name="Hori S."/>
            <person name="Arai W."/>
            <person name="Tsubouchi T."/>
            <person name="Morono Y."/>
            <person name="Uchiyama I."/>
            <person name="Ito T."/>
            <person name="Fujiyama A."/>
            <person name="Inagaki F."/>
            <person name="Takami H."/>
        </authorList>
    </citation>
    <scope>NUCLEOTIDE SEQUENCE</scope>
    <source>
        <strain evidence="1">Expedition CK06-06</strain>
    </source>
</reference>
<dbReference type="AlphaFoldDB" id="X1CLW6"/>
<protein>
    <submittedName>
        <fullName evidence="1">Uncharacterized protein</fullName>
    </submittedName>
</protein>
<comment type="caution">
    <text evidence="1">The sequence shown here is derived from an EMBL/GenBank/DDBJ whole genome shotgun (WGS) entry which is preliminary data.</text>
</comment>
<name>X1CLW6_9ZZZZ</name>
<organism evidence="1">
    <name type="scientific">marine sediment metagenome</name>
    <dbReference type="NCBI Taxonomy" id="412755"/>
    <lineage>
        <taxon>unclassified sequences</taxon>
        <taxon>metagenomes</taxon>
        <taxon>ecological metagenomes</taxon>
    </lineage>
</organism>
<dbReference type="EMBL" id="BART01014130">
    <property type="protein sequence ID" value="GAG85216.1"/>
    <property type="molecule type" value="Genomic_DNA"/>
</dbReference>
<accession>X1CLW6</accession>
<feature type="non-terminal residue" evidence="1">
    <location>
        <position position="1"/>
    </location>
</feature>
<sequence>LNGGDGGADGKIKLGEIRAMYVQRFMNTFKDLISAKQLADALQMSNQTIYADMEREIPEVLEKMIASRRIKVDLMAGLEV</sequence>
<proteinExistence type="predicted"/>
<gene>
    <name evidence="1" type="ORF">S01H4_28422</name>
</gene>